<gene>
    <name evidence="2" type="ORF">A1O3_07369</name>
</gene>
<dbReference type="RefSeq" id="XP_007735669.1">
    <property type="nucleotide sequence ID" value="XM_007737479.1"/>
</dbReference>
<feature type="compositionally biased region" description="Acidic residues" evidence="1">
    <location>
        <begin position="136"/>
        <end position="149"/>
    </location>
</feature>
<comment type="caution">
    <text evidence="2">The sequence shown here is derived from an EMBL/GenBank/DDBJ whole genome shotgun (WGS) entry which is preliminary data.</text>
</comment>
<evidence type="ECO:0000313" key="3">
    <source>
        <dbReference type="Proteomes" id="UP000019478"/>
    </source>
</evidence>
<dbReference type="AlphaFoldDB" id="W9XVQ1"/>
<sequence>MPLDPSNQLKIGRHTISLIYQLLTTAELAVPNPENSDNPEFKVLSEVSGELYLEMEPLMEKVANSDLLCDEHIRALEQGERLVKERIRRHKRLIILKKMKLAANLASELLDNPPGLDLKDLYDENKAIDDHGNNNDDAETVNQDLDEDPGLPRRSKRKWEKELDIKIQDLEHLRKRLREFKE</sequence>
<evidence type="ECO:0000313" key="2">
    <source>
        <dbReference type="EMBL" id="EXJ81081.1"/>
    </source>
</evidence>
<evidence type="ECO:0000256" key="1">
    <source>
        <dbReference type="SAM" id="MobiDB-lite"/>
    </source>
</evidence>
<keyword evidence="3" id="KW-1185">Reference proteome</keyword>
<organism evidence="2 3">
    <name type="scientific">Capronia epimyces CBS 606.96</name>
    <dbReference type="NCBI Taxonomy" id="1182542"/>
    <lineage>
        <taxon>Eukaryota</taxon>
        <taxon>Fungi</taxon>
        <taxon>Dikarya</taxon>
        <taxon>Ascomycota</taxon>
        <taxon>Pezizomycotina</taxon>
        <taxon>Eurotiomycetes</taxon>
        <taxon>Chaetothyriomycetidae</taxon>
        <taxon>Chaetothyriales</taxon>
        <taxon>Herpotrichiellaceae</taxon>
        <taxon>Capronia</taxon>
    </lineage>
</organism>
<name>W9XVQ1_9EURO</name>
<accession>W9XVQ1</accession>
<feature type="region of interest" description="Disordered" evidence="1">
    <location>
        <begin position="127"/>
        <end position="153"/>
    </location>
</feature>
<dbReference type="HOGENOM" id="CLU_1481796_0_0_1"/>
<dbReference type="GeneID" id="19171469"/>
<dbReference type="EMBL" id="AMGY01000006">
    <property type="protein sequence ID" value="EXJ81081.1"/>
    <property type="molecule type" value="Genomic_DNA"/>
</dbReference>
<protein>
    <submittedName>
        <fullName evidence="2">Uncharacterized protein</fullName>
    </submittedName>
</protein>
<reference evidence="2 3" key="1">
    <citation type="submission" date="2013-03" db="EMBL/GenBank/DDBJ databases">
        <title>The Genome Sequence of Capronia epimyces CBS 606.96.</title>
        <authorList>
            <consortium name="The Broad Institute Genomics Platform"/>
            <person name="Cuomo C."/>
            <person name="de Hoog S."/>
            <person name="Gorbushina A."/>
            <person name="Walker B."/>
            <person name="Young S.K."/>
            <person name="Zeng Q."/>
            <person name="Gargeya S."/>
            <person name="Fitzgerald M."/>
            <person name="Haas B."/>
            <person name="Abouelleil A."/>
            <person name="Allen A.W."/>
            <person name="Alvarado L."/>
            <person name="Arachchi H.M."/>
            <person name="Berlin A.M."/>
            <person name="Chapman S.B."/>
            <person name="Gainer-Dewar J."/>
            <person name="Goldberg J."/>
            <person name="Griggs A."/>
            <person name="Gujja S."/>
            <person name="Hansen M."/>
            <person name="Howarth C."/>
            <person name="Imamovic A."/>
            <person name="Ireland A."/>
            <person name="Larimer J."/>
            <person name="McCowan C."/>
            <person name="Murphy C."/>
            <person name="Pearson M."/>
            <person name="Poon T.W."/>
            <person name="Priest M."/>
            <person name="Roberts A."/>
            <person name="Saif S."/>
            <person name="Shea T."/>
            <person name="Sisk P."/>
            <person name="Sykes S."/>
            <person name="Wortman J."/>
            <person name="Nusbaum C."/>
            <person name="Birren B."/>
        </authorList>
    </citation>
    <scope>NUCLEOTIDE SEQUENCE [LARGE SCALE GENOMIC DNA]</scope>
    <source>
        <strain evidence="2 3">CBS 606.96</strain>
    </source>
</reference>
<proteinExistence type="predicted"/>
<dbReference type="Proteomes" id="UP000019478">
    <property type="component" value="Unassembled WGS sequence"/>
</dbReference>